<reference evidence="1 2" key="1">
    <citation type="submission" date="2018-11" db="EMBL/GenBank/DDBJ databases">
        <title>Sequencing the genomes of 1000 actinobacteria strains.</title>
        <authorList>
            <person name="Klenk H.-P."/>
        </authorList>
    </citation>
    <scope>NUCLEOTIDE SEQUENCE [LARGE SCALE GENOMIC DNA]</scope>
    <source>
        <strain evidence="1 2">DSM 44231</strain>
    </source>
</reference>
<dbReference type="Proteomes" id="UP000268727">
    <property type="component" value="Unassembled WGS sequence"/>
</dbReference>
<dbReference type="AlphaFoldDB" id="A0A3N1GYT8"/>
<dbReference type="RefSeq" id="WP_123741585.1">
    <property type="nucleotide sequence ID" value="NZ_RJKM01000001.1"/>
</dbReference>
<evidence type="ECO:0008006" key="3">
    <source>
        <dbReference type="Google" id="ProtNLM"/>
    </source>
</evidence>
<organism evidence="1 2">
    <name type="scientific">Saccharothrix texasensis</name>
    <dbReference type="NCBI Taxonomy" id="103734"/>
    <lineage>
        <taxon>Bacteria</taxon>
        <taxon>Bacillati</taxon>
        <taxon>Actinomycetota</taxon>
        <taxon>Actinomycetes</taxon>
        <taxon>Pseudonocardiales</taxon>
        <taxon>Pseudonocardiaceae</taxon>
        <taxon>Saccharothrix</taxon>
    </lineage>
</organism>
<name>A0A3N1GYT8_9PSEU</name>
<proteinExistence type="predicted"/>
<gene>
    <name evidence="1" type="ORF">EDD40_0669</name>
</gene>
<evidence type="ECO:0000313" key="2">
    <source>
        <dbReference type="Proteomes" id="UP000268727"/>
    </source>
</evidence>
<sequence>MIDELLRRQDELQARADAVAADLGLDELLSALGEPVRTGSSAMGLMVVPDLDVTVACPTLDVDAVVGVAARLARHERVRVVRFRKDDGHWNAEPDAYPDGLYLGLTYRESSGTEWNADIWFVDEPARQPDLGHVRELPARLTPETRSAILLIKHSRPDYRSFDVYRAVLDDAVRTPEDYDRWRVTHGQ</sequence>
<keyword evidence="2" id="KW-1185">Reference proteome</keyword>
<comment type="caution">
    <text evidence="1">The sequence shown here is derived from an EMBL/GenBank/DDBJ whole genome shotgun (WGS) entry which is preliminary data.</text>
</comment>
<evidence type="ECO:0000313" key="1">
    <source>
        <dbReference type="EMBL" id="ROP35440.1"/>
    </source>
</evidence>
<dbReference type="OrthoDB" id="7946528at2"/>
<protein>
    <recommendedName>
        <fullName evidence="3">Nucleotidyltransferase-like protein</fullName>
    </recommendedName>
</protein>
<accession>A0A3N1GYT8</accession>
<dbReference type="EMBL" id="RJKM01000001">
    <property type="protein sequence ID" value="ROP35440.1"/>
    <property type="molecule type" value="Genomic_DNA"/>
</dbReference>